<evidence type="ECO:0000256" key="1">
    <source>
        <dbReference type="ARBA" id="ARBA00004141"/>
    </source>
</evidence>
<evidence type="ECO:0000256" key="7">
    <source>
        <dbReference type="ARBA" id="ARBA00022989"/>
    </source>
</evidence>
<dbReference type="CDD" id="cd18604">
    <property type="entry name" value="ABC_6TM_VMR1_D2_like"/>
    <property type="match status" value="1"/>
</dbReference>
<proteinExistence type="predicted"/>
<dbReference type="GO" id="GO:0016887">
    <property type="term" value="F:ATP hydrolysis activity"/>
    <property type="evidence" value="ECO:0007669"/>
    <property type="project" value="InterPro"/>
</dbReference>
<feature type="transmembrane region" description="Helical" evidence="10">
    <location>
        <begin position="536"/>
        <end position="554"/>
    </location>
</feature>
<dbReference type="PANTHER" id="PTHR24223:SF415">
    <property type="entry name" value="FI20190P1"/>
    <property type="match status" value="1"/>
</dbReference>
<evidence type="ECO:0000256" key="5">
    <source>
        <dbReference type="ARBA" id="ARBA00022741"/>
    </source>
</evidence>
<feature type="domain" description="ABC transporter" evidence="11">
    <location>
        <begin position="1317"/>
        <end position="1550"/>
    </location>
</feature>
<evidence type="ECO:0000256" key="4">
    <source>
        <dbReference type="ARBA" id="ARBA00022737"/>
    </source>
</evidence>
<keyword evidence="3 10" id="KW-0812">Transmembrane</keyword>
<accession>A0A0C3DU86</accession>
<dbReference type="InterPro" id="IPR050173">
    <property type="entry name" value="ABC_transporter_C-like"/>
</dbReference>
<feature type="transmembrane region" description="Helical" evidence="10">
    <location>
        <begin position="1220"/>
        <end position="1241"/>
    </location>
</feature>
<feature type="domain" description="ABC transmembrane type-1" evidence="12">
    <location>
        <begin position="298"/>
        <end position="600"/>
    </location>
</feature>
<feature type="transmembrane region" description="Helical" evidence="10">
    <location>
        <begin position="20"/>
        <end position="40"/>
    </location>
</feature>
<dbReference type="InterPro" id="IPR027417">
    <property type="entry name" value="P-loop_NTPase"/>
</dbReference>
<evidence type="ECO:0000313" key="14">
    <source>
        <dbReference type="Proteomes" id="UP000053989"/>
    </source>
</evidence>
<feature type="domain" description="ABC transporter" evidence="11">
    <location>
        <begin position="685"/>
        <end position="931"/>
    </location>
</feature>
<evidence type="ECO:0000256" key="9">
    <source>
        <dbReference type="SAM" id="MobiDB-lite"/>
    </source>
</evidence>
<dbReference type="PROSITE" id="PS50929">
    <property type="entry name" value="ABC_TM1F"/>
    <property type="match status" value="2"/>
</dbReference>
<dbReference type="Pfam" id="PF00664">
    <property type="entry name" value="ABC_membrane"/>
    <property type="match status" value="2"/>
</dbReference>
<reference evidence="13 14" key="1">
    <citation type="submission" date="2014-04" db="EMBL/GenBank/DDBJ databases">
        <authorList>
            <consortium name="DOE Joint Genome Institute"/>
            <person name="Kuo A."/>
            <person name="Kohler A."/>
            <person name="Nagy L.G."/>
            <person name="Floudas D."/>
            <person name="Copeland A."/>
            <person name="Barry K.W."/>
            <person name="Cichocki N."/>
            <person name="Veneault-Fourrey C."/>
            <person name="LaButti K."/>
            <person name="Lindquist E.A."/>
            <person name="Lipzen A."/>
            <person name="Lundell T."/>
            <person name="Morin E."/>
            <person name="Murat C."/>
            <person name="Sun H."/>
            <person name="Tunlid A."/>
            <person name="Henrissat B."/>
            <person name="Grigoriev I.V."/>
            <person name="Hibbett D.S."/>
            <person name="Martin F."/>
            <person name="Nordberg H.P."/>
            <person name="Cantor M.N."/>
            <person name="Hua S.X."/>
        </authorList>
    </citation>
    <scope>NUCLEOTIDE SEQUENCE [LARGE SCALE GENOMIC DNA]</scope>
    <source>
        <strain evidence="13 14">Foug A</strain>
    </source>
</reference>
<dbReference type="InterPro" id="IPR003593">
    <property type="entry name" value="AAA+_ATPase"/>
</dbReference>
<evidence type="ECO:0000256" key="2">
    <source>
        <dbReference type="ARBA" id="ARBA00022448"/>
    </source>
</evidence>
<gene>
    <name evidence="13" type="ORF">SCLCIDRAFT_125999</name>
</gene>
<feature type="transmembrane region" description="Helical" evidence="10">
    <location>
        <begin position="187"/>
        <end position="207"/>
    </location>
</feature>
<dbReference type="GO" id="GO:0016020">
    <property type="term" value="C:membrane"/>
    <property type="evidence" value="ECO:0007669"/>
    <property type="project" value="UniProtKB-SubCell"/>
</dbReference>
<dbReference type="SMART" id="SM00382">
    <property type="entry name" value="AAA"/>
    <property type="match status" value="2"/>
</dbReference>
<dbReference type="FunFam" id="3.40.50.300:FF:000630">
    <property type="entry name" value="ATP-binding cassette (ABC) transporter, putative"/>
    <property type="match status" value="1"/>
</dbReference>
<feature type="transmembrane region" description="Helical" evidence="10">
    <location>
        <begin position="445"/>
        <end position="473"/>
    </location>
</feature>
<dbReference type="CDD" id="cd18596">
    <property type="entry name" value="ABC_6TM_VMR1_D1_like"/>
    <property type="match status" value="1"/>
</dbReference>
<dbReference type="CDD" id="cd03250">
    <property type="entry name" value="ABCC_MRP_domain1"/>
    <property type="match status" value="1"/>
</dbReference>
<dbReference type="CDD" id="cd03244">
    <property type="entry name" value="ABCC_MRP_domain2"/>
    <property type="match status" value="1"/>
</dbReference>
<dbReference type="InterPro" id="IPR017871">
    <property type="entry name" value="ABC_transporter-like_CS"/>
</dbReference>
<dbReference type="EMBL" id="KN822072">
    <property type="protein sequence ID" value="KIM59521.1"/>
    <property type="molecule type" value="Genomic_DNA"/>
</dbReference>
<keyword evidence="6" id="KW-0067">ATP-binding</keyword>
<dbReference type="InParanoid" id="A0A0C3DU86"/>
<keyword evidence="4" id="KW-0677">Repeat</keyword>
<evidence type="ECO:0000256" key="8">
    <source>
        <dbReference type="ARBA" id="ARBA00023136"/>
    </source>
</evidence>
<keyword evidence="7 10" id="KW-1133">Transmembrane helix</keyword>
<feature type="compositionally biased region" description="Basic and acidic residues" evidence="9">
    <location>
        <begin position="921"/>
        <end position="941"/>
    </location>
</feature>
<dbReference type="OrthoDB" id="6500128at2759"/>
<keyword evidence="5" id="KW-0547">Nucleotide-binding</keyword>
<dbReference type="Gene3D" id="1.20.1560.10">
    <property type="entry name" value="ABC transporter type 1, transmembrane domain"/>
    <property type="match status" value="2"/>
</dbReference>
<feature type="domain" description="ABC transmembrane type-1" evidence="12">
    <location>
        <begin position="1020"/>
        <end position="1276"/>
    </location>
</feature>
<feature type="transmembrane region" description="Helical" evidence="10">
    <location>
        <begin position="417"/>
        <end position="439"/>
    </location>
</feature>
<feature type="transmembrane region" description="Helical" evidence="10">
    <location>
        <begin position="154"/>
        <end position="175"/>
    </location>
</feature>
<protein>
    <submittedName>
        <fullName evidence="13">Uncharacterized protein</fullName>
    </submittedName>
</protein>
<evidence type="ECO:0000259" key="11">
    <source>
        <dbReference type="PROSITE" id="PS50893"/>
    </source>
</evidence>
<dbReference type="HOGENOM" id="CLU_000604_27_6_1"/>
<feature type="transmembrane region" description="Helical" evidence="10">
    <location>
        <begin position="964"/>
        <end position="984"/>
    </location>
</feature>
<name>A0A0C3DU86_9AGAM</name>
<dbReference type="SUPFAM" id="SSF52540">
    <property type="entry name" value="P-loop containing nucleoside triphosphate hydrolases"/>
    <property type="match status" value="2"/>
</dbReference>
<sequence length="1550" mass="172584">MVFPFCEGSGPLDIGNSCVQTVWSASIPALLVAGFLFASIPISPPAYISRAWSRVQVSLQDSVTSEEAEALILPESLPSPPPEIPTEHTSPTWRTTLLIWIALLELFLWATRGISEFVRSDGHFRDAICFLVISSTWLYNVLKPALYPKATAYIDLFILYTVHLTFGVITLGNSLYHFHAHATSVHLVQWIAMIANVVVVAIGLWLISQMPLKIPPDAIKHDVSVTRSPEDYASIFEWATYSWVYPLIKRGSTMDMLEDDVWDLSPALQSRSVFTKFGTFDRSSLLWRLVAANSRDLILDILLTFLTVTLSYGSPYFLRLANILDLINHPTPERRSKAYVQAFLLCFCALMKGEADAQHLFFGRRASARVRIQLMDAVFDKALKRRDCSGVVNRDTTTTGDTDNSNASKPNANVGKVVNLMAIDANKISMIVGSAYLLYGGPLEITLALIFLFNLLGSAAFAGTLVILIGWALHSYITRVGIRIQSELSASRDSRMTVLDELVKAIKYIKFFAWEDRWIKRVLDSRDKEMQWMKRTCINSILAALVWVSAPILVSVTSFLVYVYCGHQLTASVAFTSIALMAMLRQPLNILPSFIVQVFQARVSLERIEAFLHEEEVSEEVSSLKATPVGSGGSDDGKNLSIERGYFQWESNLNNKPEERQEPNGKLNAQMPSSAEGIEATTGDNSGESVIQLQGTNHFQLRNITVCFPKGKLSVITGPTGSGKTALLLALLGEMTKLRGTLNLSKGIAPTISYAAQTPWLQRRTIKENILFGYRYDEQRYNDVVECCALRPDLDALEDGDETLIGDRWVLSGGFKFIWVALARAVYADTRYVLLDDPFSAVVRVPSNPRLFLLTHLHIPQDSGIHRILFEQLLCGPLLQSRTVILVTHHLDLVLPQAGYLVRMLDGQIVEQRRHSVSRSPPRDSTGEGQKKNDGSRRNEGRPPTISHIQDEFMEKGGIRLSTYMTYLAASAFWMWCFILLLIVCSQGMGVVEKLWIREWGGAYETDQATTIKNGALTDYWLDLVTLPDARDQPLFYVKVYAGIGSFAALLSVGSTIMQCIAALGASRSLFSRLLTRVVHATMHWHDITPSGRLLNRFSKDMDAIDNTLANTMMTVSTSLAAFGVAVLTVAVFFPTFLVPATFIALLYRMIATRYLNISRQLRRMESTSRSPVFSGFGELLEGIVTIRAFSAENRFMEEFHKKNDIAIKMYYNSWITNRWLLLNFDVLGALAVLMTTLLALSDYVSAGTAGLCITSAMSFTMSVYLTCRSWTALELDLNAVERVAEYTHIDQEPPPIIESNRPPAHWPSSTRDQELISIENLCVRYADDLPEVLHDISLSLNGGARIGILGRSGSGKSTLAMSMLRFVDPTRGRIVIDGIDISTIGVHDLRSRLAYIPEDPVLFSGTLKENIDPLGEHENDECEDALRRVQLLGDMIHQSRRDSGSSSQAEVGSSSRAIIALDTQVAPGGVNFSQGQRQLIAMARTLLRRCTIIILDEATSSIDFDTDSKIQATIRDHFSESLLITIAHRLITIAEYDRWIVLQDGKVSV</sequence>
<organism evidence="13 14">
    <name type="scientific">Scleroderma citrinum Foug A</name>
    <dbReference type="NCBI Taxonomy" id="1036808"/>
    <lineage>
        <taxon>Eukaryota</taxon>
        <taxon>Fungi</taxon>
        <taxon>Dikarya</taxon>
        <taxon>Basidiomycota</taxon>
        <taxon>Agaricomycotina</taxon>
        <taxon>Agaricomycetes</taxon>
        <taxon>Agaricomycetidae</taxon>
        <taxon>Boletales</taxon>
        <taxon>Sclerodermatineae</taxon>
        <taxon>Sclerodermataceae</taxon>
        <taxon>Scleroderma</taxon>
    </lineage>
</organism>
<keyword evidence="2" id="KW-0813">Transport</keyword>
<dbReference type="PANTHER" id="PTHR24223">
    <property type="entry name" value="ATP-BINDING CASSETTE SUB-FAMILY C"/>
    <property type="match status" value="1"/>
</dbReference>
<comment type="subcellular location">
    <subcellularLocation>
        <location evidence="1">Membrane</location>
        <topology evidence="1">Multi-pass membrane protein</topology>
    </subcellularLocation>
</comment>
<dbReference type="GO" id="GO:0005524">
    <property type="term" value="F:ATP binding"/>
    <property type="evidence" value="ECO:0007669"/>
    <property type="project" value="UniProtKB-KW"/>
</dbReference>
<dbReference type="InterPro" id="IPR003439">
    <property type="entry name" value="ABC_transporter-like_ATP-bd"/>
</dbReference>
<dbReference type="STRING" id="1036808.A0A0C3DU86"/>
<dbReference type="PROSITE" id="PS00211">
    <property type="entry name" value="ABC_TRANSPORTER_1"/>
    <property type="match status" value="1"/>
</dbReference>
<keyword evidence="14" id="KW-1185">Reference proteome</keyword>
<dbReference type="GO" id="GO:0140359">
    <property type="term" value="F:ABC-type transporter activity"/>
    <property type="evidence" value="ECO:0007669"/>
    <property type="project" value="InterPro"/>
</dbReference>
<feature type="transmembrane region" description="Helical" evidence="10">
    <location>
        <begin position="1040"/>
        <end position="1064"/>
    </location>
</feature>
<evidence type="ECO:0000256" key="10">
    <source>
        <dbReference type="SAM" id="Phobius"/>
    </source>
</evidence>
<keyword evidence="8 10" id="KW-0472">Membrane</keyword>
<dbReference type="Proteomes" id="UP000053989">
    <property type="component" value="Unassembled WGS sequence"/>
</dbReference>
<dbReference type="InterPro" id="IPR011527">
    <property type="entry name" value="ABC1_TM_dom"/>
</dbReference>
<dbReference type="SUPFAM" id="SSF90123">
    <property type="entry name" value="ABC transporter transmembrane region"/>
    <property type="match status" value="2"/>
</dbReference>
<feature type="region of interest" description="Disordered" evidence="9">
    <location>
        <begin position="652"/>
        <end position="687"/>
    </location>
</feature>
<evidence type="ECO:0000259" key="12">
    <source>
        <dbReference type="PROSITE" id="PS50929"/>
    </source>
</evidence>
<dbReference type="InterPro" id="IPR036640">
    <property type="entry name" value="ABC1_TM_sf"/>
</dbReference>
<dbReference type="Pfam" id="PF00005">
    <property type="entry name" value="ABC_tran"/>
    <property type="match status" value="2"/>
</dbReference>
<dbReference type="PROSITE" id="PS50893">
    <property type="entry name" value="ABC_TRANSPORTER_2"/>
    <property type="match status" value="2"/>
</dbReference>
<evidence type="ECO:0000256" key="6">
    <source>
        <dbReference type="ARBA" id="ARBA00022840"/>
    </source>
</evidence>
<feature type="region of interest" description="Disordered" evidence="9">
    <location>
        <begin position="913"/>
        <end position="947"/>
    </location>
</feature>
<dbReference type="FunFam" id="1.20.1560.10:FF:000013">
    <property type="entry name" value="ABC transporter C family member 2"/>
    <property type="match status" value="1"/>
</dbReference>
<dbReference type="Gene3D" id="3.40.50.300">
    <property type="entry name" value="P-loop containing nucleotide triphosphate hydrolases"/>
    <property type="match status" value="2"/>
</dbReference>
<evidence type="ECO:0000256" key="3">
    <source>
        <dbReference type="ARBA" id="ARBA00022692"/>
    </source>
</evidence>
<evidence type="ECO:0000313" key="13">
    <source>
        <dbReference type="EMBL" id="KIM59521.1"/>
    </source>
</evidence>
<reference evidence="14" key="2">
    <citation type="submission" date="2015-01" db="EMBL/GenBank/DDBJ databases">
        <title>Evolutionary Origins and Diversification of the Mycorrhizal Mutualists.</title>
        <authorList>
            <consortium name="DOE Joint Genome Institute"/>
            <consortium name="Mycorrhizal Genomics Consortium"/>
            <person name="Kohler A."/>
            <person name="Kuo A."/>
            <person name="Nagy L.G."/>
            <person name="Floudas D."/>
            <person name="Copeland A."/>
            <person name="Barry K.W."/>
            <person name="Cichocki N."/>
            <person name="Veneault-Fourrey C."/>
            <person name="LaButti K."/>
            <person name="Lindquist E.A."/>
            <person name="Lipzen A."/>
            <person name="Lundell T."/>
            <person name="Morin E."/>
            <person name="Murat C."/>
            <person name="Riley R."/>
            <person name="Ohm R."/>
            <person name="Sun H."/>
            <person name="Tunlid A."/>
            <person name="Henrissat B."/>
            <person name="Grigoriev I.V."/>
            <person name="Hibbett D.S."/>
            <person name="Martin F."/>
        </authorList>
    </citation>
    <scope>NUCLEOTIDE SEQUENCE [LARGE SCALE GENOMIC DNA]</scope>
    <source>
        <strain evidence="14">Foug A</strain>
    </source>
</reference>